<dbReference type="InterPro" id="IPR017441">
    <property type="entry name" value="Protein_kinase_ATP_BS"/>
</dbReference>
<feature type="chain" id="PRO_5038624799" description="Protein kinase domain-containing protein" evidence="14">
    <location>
        <begin position="26"/>
        <end position="639"/>
    </location>
</feature>
<evidence type="ECO:0000313" key="17">
    <source>
        <dbReference type="Proteomes" id="UP001058974"/>
    </source>
</evidence>
<evidence type="ECO:0000256" key="13">
    <source>
        <dbReference type="SAM" id="Phobius"/>
    </source>
</evidence>
<evidence type="ECO:0000256" key="5">
    <source>
        <dbReference type="ARBA" id="ARBA00022729"/>
    </source>
</evidence>
<dbReference type="PROSITE" id="PS50011">
    <property type="entry name" value="PROTEIN_KINASE_DOM"/>
    <property type="match status" value="1"/>
</dbReference>
<accession>A0A9D4YBR5</accession>
<comment type="subcellular location">
    <subcellularLocation>
        <location evidence="1">Membrane</location>
        <topology evidence="1">Single-pass membrane protein</topology>
    </subcellularLocation>
</comment>
<dbReference type="GO" id="GO:0004674">
    <property type="term" value="F:protein serine/threonine kinase activity"/>
    <property type="evidence" value="ECO:0007669"/>
    <property type="project" value="UniProtKB-KW"/>
</dbReference>
<keyword evidence="5 14" id="KW-0732">Signal</keyword>
<keyword evidence="7" id="KW-0418">Kinase</keyword>
<dbReference type="Proteomes" id="UP001058974">
    <property type="component" value="Chromosome 2"/>
</dbReference>
<keyword evidence="10 13" id="KW-0472">Membrane</keyword>
<evidence type="ECO:0000256" key="11">
    <source>
        <dbReference type="ARBA" id="ARBA00023180"/>
    </source>
</evidence>
<keyword evidence="4 13" id="KW-0812">Transmembrane</keyword>
<keyword evidence="9 13" id="KW-1133">Transmembrane helix</keyword>
<dbReference type="InterPro" id="IPR000719">
    <property type="entry name" value="Prot_kinase_dom"/>
</dbReference>
<evidence type="ECO:0000256" key="1">
    <source>
        <dbReference type="ARBA" id="ARBA00004167"/>
    </source>
</evidence>
<evidence type="ECO:0000256" key="2">
    <source>
        <dbReference type="ARBA" id="ARBA00022527"/>
    </source>
</evidence>
<feature type="domain" description="Protein kinase" evidence="15">
    <location>
        <begin position="319"/>
        <end position="608"/>
    </location>
</feature>
<dbReference type="InterPro" id="IPR001245">
    <property type="entry name" value="Ser-Thr/Tyr_kinase_cat_dom"/>
</dbReference>
<dbReference type="FunFam" id="3.30.200.20:FF:000039">
    <property type="entry name" value="receptor-like protein kinase FERONIA"/>
    <property type="match status" value="1"/>
</dbReference>
<feature type="non-terminal residue" evidence="16">
    <location>
        <position position="639"/>
    </location>
</feature>
<dbReference type="Gene3D" id="3.30.200.20">
    <property type="entry name" value="Phosphorylase Kinase, domain 1"/>
    <property type="match status" value="1"/>
</dbReference>
<dbReference type="AlphaFoldDB" id="A0A9D4YBR5"/>
<keyword evidence="8 12" id="KW-0067">ATP-binding</keyword>
<evidence type="ECO:0000313" key="16">
    <source>
        <dbReference type="EMBL" id="KAI5436274.1"/>
    </source>
</evidence>
<dbReference type="PROSITE" id="PS00107">
    <property type="entry name" value="PROTEIN_KINASE_ATP"/>
    <property type="match status" value="1"/>
</dbReference>
<evidence type="ECO:0000256" key="4">
    <source>
        <dbReference type="ARBA" id="ARBA00022692"/>
    </source>
</evidence>
<keyword evidence="11" id="KW-0325">Glycoprotein</keyword>
<dbReference type="PANTHER" id="PTHR46008">
    <property type="entry name" value="LEAF RUST 10 DISEASE-RESISTANCE LOCUS RECEPTOR-LIKE PROTEIN KINASE-LIKE 1.4"/>
    <property type="match status" value="1"/>
</dbReference>
<dbReference type="Gene3D" id="1.10.510.10">
    <property type="entry name" value="Transferase(Phosphotransferase) domain 1"/>
    <property type="match status" value="1"/>
</dbReference>
<feature type="binding site" evidence="12">
    <location>
        <position position="347"/>
    </location>
    <ligand>
        <name>ATP</name>
        <dbReference type="ChEBI" id="CHEBI:30616"/>
    </ligand>
</feature>
<keyword evidence="17" id="KW-1185">Reference proteome</keyword>
<keyword evidence="6 12" id="KW-0547">Nucleotide-binding</keyword>
<gene>
    <name evidence="16" type="ORF">KIW84_022662</name>
</gene>
<evidence type="ECO:0000256" key="14">
    <source>
        <dbReference type="SAM" id="SignalP"/>
    </source>
</evidence>
<dbReference type="GO" id="GO:0005886">
    <property type="term" value="C:plasma membrane"/>
    <property type="evidence" value="ECO:0007669"/>
    <property type="project" value="UniProtKB-ARBA"/>
</dbReference>
<dbReference type="InterPro" id="IPR011009">
    <property type="entry name" value="Kinase-like_dom_sf"/>
</dbReference>
<dbReference type="Gramene" id="Psat02G0266200-T1">
    <property type="protein sequence ID" value="KAI5436274.1"/>
    <property type="gene ID" value="KIW84_022662"/>
</dbReference>
<dbReference type="FunFam" id="1.10.510.10:FF:000161">
    <property type="entry name" value="Wall-associated receptor kinase-like 20"/>
    <property type="match status" value="1"/>
</dbReference>
<evidence type="ECO:0000256" key="6">
    <source>
        <dbReference type="ARBA" id="ARBA00022741"/>
    </source>
</evidence>
<sequence>HFFNMFRSVLLSSYFLLLLSAASDSEYEKECVIGKNTLCGYLGEISLPFTTVNNKECGLYISGCDNNNPFEKKIHLRNQIYIIDNINYKKNSVIMYGHHHSSSELSGLELMKTPAAFSFNTVNFIVCGHGYDNSHEKMSKYRNCPDYDIYFTSKPDDLIFPIFPLPCSPYIPLYNDCVELISLLEIKVDLESCDCYSKGKSCLLDQDTLNFKCGHDLWYGAPVLQSEDHSDIHPKRNERHLKVAVIGLSIGLATVIAIALFVIIWLFYFRRIKSSGVKNQSRANYGGLSRNTTIPESGAVYFGITVFFYKELQEATNNFNKARELGEGGFGTVYYGKLGDGREVAVKRLFERSYRPVESFTNEIQILTRMRHRNLVSLYGCTSRHSRELLLVYEYIPNGTVNSHLHDKKENQNSSLPWDMRMKIAIETAGALTYLHANDVIHRDVKTSNILLDNSFCVKVADFGLSRLYPNDVTHVSTAPRGTPGYVDPEYRLCYQLTSKSDVYSFGVVLVELISSLPAVDFSRDRDDIKLANLAKRKIQKREFSELIDPSLRFQTDESLKNVISSVAELAFQCLQDEKELRPSMSEALEVLQKIESCKGEAENHEGIDFHHGVEVAQSYAHPSLPNTWMKPQRHQQTF</sequence>
<evidence type="ECO:0000256" key="7">
    <source>
        <dbReference type="ARBA" id="ARBA00022777"/>
    </source>
</evidence>
<feature type="transmembrane region" description="Helical" evidence="13">
    <location>
        <begin position="243"/>
        <end position="268"/>
    </location>
</feature>
<evidence type="ECO:0000256" key="9">
    <source>
        <dbReference type="ARBA" id="ARBA00022989"/>
    </source>
</evidence>
<feature type="signal peptide" evidence="14">
    <location>
        <begin position="1"/>
        <end position="25"/>
    </location>
</feature>
<keyword evidence="3" id="KW-0808">Transferase</keyword>
<proteinExistence type="predicted"/>
<dbReference type="InterPro" id="IPR008271">
    <property type="entry name" value="Ser/Thr_kinase_AS"/>
</dbReference>
<organism evidence="16 17">
    <name type="scientific">Pisum sativum</name>
    <name type="common">Garden pea</name>
    <name type="synonym">Lathyrus oleraceus</name>
    <dbReference type="NCBI Taxonomy" id="3888"/>
    <lineage>
        <taxon>Eukaryota</taxon>
        <taxon>Viridiplantae</taxon>
        <taxon>Streptophyta</taxon>
        <taxon>Embryophyta</taxon>
        <taxon>Tracheophyta</taxon>
        <taxon>Spermatophyta</taxon>
        <taxon>Magnoliopsida</taxon>
        <taxon>eudicotyledons</taxon>
        <taxon>Gunneridae</taxon>
        <taxon>Pentapetalae</taxon>
        <taxon>rosids</taxon>
        <taxon>fabids</taxon>
        <taxon>Fabales</taxon>
        <taxon>Fabaceae</taxon>
        <taxon>Papilionoideae</taxon>
        <taxon>50 kb inversion clade</taxon>
        <taxon>NPAAA clade</taxon>
        <taxon>Hologalegina</taxon>
        <taxon>IRL clade</taxon>
        <taxon>Fabeae</taxon>
        <taxon>Lathyrus</taxon>
    </lineage>
</organism>
<evidence type="ECO:0000256" key="8">
    <source>
        <dbReference type="ARBA" id="ARBA00022840"/>
    </source>
</evidence>
<dbReference type="GO" id="GO:0005524">
    <property type="term" value="F:ATP binding"/>
    <property type="evidence" value="ECO:0007669"/>
    <property type="project" value="UniProtKB-UniRule"/>
</dbReference>
<evidence type="ECO:0000256" key="3">
    <source>
        <dbReference type="ARBA" id="ARBA00022679"/>
    </source>
</evidence>
<dbReference type="EMBL" id="JAMSHJ010000002">
    <property type="protein sequence ID" value="KAI5436274.1"/>
    <property type="molecule type" value="Genomic_DNA"/>
</dbReference>
<dbReference type="SUPFAM" id="SSF56112">
    <property type="entry name" value="Protein kinase-like (PK-like)"/>
    <property type="match status" value="1"/>
</dbReference>
<dbReference type="Pfam" id="PF07714">
    <property type="entry name" value="PK_Tyr_Ser-Thr"/>
    <property type="match status" value="1"/>
</dbReference>
<evidence type="ECO:0000259" key="15">
    <source>
        <dbReference type="PROSITE" id="PS50011"/>
    </source>
</evidence>
<evidence type="ECO:0000256" key="10">
    <source>
        <dbReference type="ARBA" id="ARBA00023136"/>
    </source>
</evidence>
<dbReference type="PROSITE" id="PS00108">
    <property type="entry name" value="PROTEIN_KINASE_ST"/>
    <property type="match status" value="1"/>
</dbReference>
<reference evidence="16 17" key="1">
    <citation type="journal article" date="2022" name="Nat. Genet.">
        <title>Improved pea reference genome and pan-genome highlight genomic features and evolutionary characteristics.</title>
        <authorList>
            <person name="Yang T."/>
            <person name="Liu R."/>
            <person name="Luo Y."/>
            <person name="Hu S."/>
            <person name="Wang D."/>
            <person name="Wang C."/>
            <person name="Pandey M.K."/>
            <person name="Ge S."/>
            <person name="Xu Q."/>
            <person name="Li N."/>
            <person name="Li G."/>
            <person name="Huang Y."/>
            <person name="Saxena R.K."/>
            <person name="Ji Y."/>
            <person name="Li M."/>
            <person name="Yan X."/>
            <person name="He Y."/>
            <person name="Liu Y."/>
            <person name="Wang X."/>
            <person name="Xiang C."/>
            <person name="Varshney R.K."/>
            <person name="Ding H."/>
            <person name="Gao S."/>
            <person name="Zong X."/>
        </authorList>
    </citation>
    <scope>NUCLEOTIDE SEQUENCE [LARGE SCALE GENOMIC DNA]</scope>
    <source>
        <strain evidence="16 17">cv. Zhongwan 6</strain>
    </source>
</reference>
<name>A0A9D4YBR5_PEA</name>
<evidence type="ECO:0000256" key="12">
    <source>
        <dbReference type="PROSITE-ProRule" id="PRU10141"/>
    </source>
</evidence>
<comment type="caution">
    <text evidence="16">The sequence shown here is derived from an EMBL/GenBank/DDBJ whole genome shotgun (WGS) entry which is preliminary data.</text>
</comment>
<dbReference type="PANTHER" id="PTHR46008:SF2">
    <property type="entry name" value="LEAF RUST 10 DISEASE-RESISTANCE LOCUS RECEPTOR-LIKE PROTEIN KINASE-LIKE 1.4"/>
    <property type="match status" value="1"/>
</dbReference>
<protein>
    <recommendedName>
        <fullName evidence="15">Protein kinase domain-containing protein</fullName>
    </recommendedName>
</protein>
<keyword evidence="2" id="KW-0723">Serine/threonine-protein kinase</keyword>
<dbReference type="SMART" id="SM00220">
    <property type="entry name" value="S_TKc"/>
    <property type="match status" value="1"/>
</dbReference>